<feature type="transmembrane region" description="Helical" evidence="2">
    <location>
        <begin position="43"/>
        <end position="60"/>
    </location>
</feature>
<accession>A0ABS4UWQ7</accession>
<dbReference type="PANTHER" id="PTHR48081:SF33">
    <property type="entry name" value="KYNURENINE FORMAMIDASE"/>
    <property type="match status" value="1"/>
</dbReference>
<name>A0ABS4UWQ7_9ACTN</name>
<dbReference type="Gene3D" id="3.40.50.1820">
    <property type="entry name" value="alpha/beta hydrolase"/>
    <property type="match status" value="1"/>
</dbReference>
<dbReference type="RefSeq" id="WP_209698638.1">
    <property type="nucleotide sequence ID" value="NZ_BAAAVU010000023.1"/>
</dbReference>
<evidence type="ECO:0000256" key="1">
    <source>
        <dbReference type="ARBA" id="ARBA00022801"/>
    </source>
</evidence>
<organism evidence="4 5">
    <name type="scientific">Kribbella aluminosa</name>
    <dbReference type="NCBI Taxonomy" id="416017"/>
    <lineage>
        <taxon>Bacteria</taxon>
        <taxon>Bacillati</taxon>
        <taxon>Actinomycetota</taxon>
        <taxon>Actinomycetes</taxon>
        <taxon>Propionibacteriales</taxon>
        <taxon>Kribbellaceae</taxon>
        <taxon>Kribbella</taxon>
    </lineage>
</organism>
<dbReference type="Pfam" id="PF20434">
    <property type="entry name" value="BD-FAE"/>
    <property type="match status" value="1"/>
</dbReference>
<evidence type="ECO:0000313" key="4">
    <source>
        <dbReference type="EMBL" id="MBP2356061.1"/>
    </source>
</evidence>
<proteinExistence type="predicted"/>
<keyword evidence="1" id="KW-0378">Hydrolase</keyword>
<dbReference type="SUPFAM" id="SSF53474">
    <property type="entry name" value="alpha/beta-Hydrolases"/>
    <property type="match status" value="1"/>
</dbReference>
<feature type="transmembrane region" description="Helical" evidence="2">
    <location>
        <begin position="66"/>
        <end position="87"/>
    </location>
</feature>
<dbReference type="EMBL" id="JAGINT010000002">
    <property type="protein sequence ID" value="MBP2356061.1"/>
    <property type="molecule type" value="Genomic_DNA"/>
</dbReference>
<dbReference type="PANTHER" id="PTHR48081">
    <property type="entry name" value="AB HYDROLASE SUPERFAMILY PROTEIN C4A8.06C"/>
    <property type="match status" value="1"/>
</dbReference>
<evidence type="ECO:0000313" key="5">
    <source>
        <dbReference type="Proteomes" id="UP000755585"/>
    </source>
</evidence>
<keyword evidence="2" id="KW-0812">Transmembrane</keyword>
<evidence type="ECO:0000259" key="3">
    <source>
        <dbReference type="Pfam" id="PF20434"/>
    </source>
</evidence>
<dbReference type="InterPro" id="IPR049492">
    <property type="entry name" value="BD-FAE-like_dom"/>
</dbReference>
<dbReference type="Proteomes" id="UP000755585">
    <property type="component" value="Unassembled WGS sequence"/>
</dbReference>
<keyword evidence="5" id="KW-1185">Reference proteome</keyword>
<feature type="transmembrane region" description="Helical" evidence="2">
    <location>
        <begin position="6"/>
        <end position="23"/>
    </location>
</feature>
<dbReference type="InterPro" id="IPR050300">
    <property type="entry name" value="GDXG_lipolytic_enzyme"/>
</dbReference>
<evidence type="ECO:0000256" key="2">
    <source>
        <dbReference type="SAM" id="Phobius"/>
    </source>
</evidence>
<keyword evidence="2" id="KW-1133">Transmembrane helix</keyword>
<protein>
    <submittedName>
        <fullName evidence="4">Acetyl esterase/lipase</fullName>
    </submittedName>
</protein>
<keyword evidence="2" id="KW-0472">Membrane</keyword>
<comment type="caution">
    <text evidence="4">The sequence shown here is derived from an EMBL/GenBank/DDBJ whole genome shotgun (WGS) entry which is preliminary data.</text>
</comment>
<dbReference type="InterPro" id="IPR029058">
    <property type="entry name" value="AB_hydrolase_fold"/>
</dbReference>
<reference evidence="4 5" key="1">
    <citation type="submission" date="2021-03" db="EMBL/GenBank/DDBJ databases">
        <title>Sequencing the genomes of 1000 actinobacteria strains.</title>
        <authorList>
            <person name="Klenk H.-P."/>
        </authorList>
    </citation>
    <scope>NUCLEOTIDE SEQUENCE [LARGE SCALE GENOMIC DNA]</scope>
    <source>
        <strain evidence="4 5">DSM 18824</strain>
    </source>
</reference>
<feature type="domain" description="BD-FAE-like" evidence="3">
    <location>
        <begin position="155"/>
        <end position="265"/>
    </location>
</feature>
<sequence>MPIGYLWSVAVPAIAVMLALAPLRRTWALGQLSWRLGFQVNELPFLVALWVTAATAQAAVQGDLATVVGLVGASLAMSTIAGLAVVVRRSLRAGPVVVTALRDGLGEGWADDLGWLPRVSLPWAPIVLAPLSRWPRDVVRSRNLAYGDAGPQNLLDVYHRRDRGSSRPCLVHFHGGGYRRGRKSREARALILRLAAQGWVCVSANYRLSPRVGYPAPLVDAKRVIAWVRERAPEYGIDAGSIFVAGSSAGAHLAAMVALTPGSISLQPGFENADTTVAGAICLYGFYGSPEWIACVEDAPSAPVEEIRAAVPPFLIAHGDKDSFVPVDGARDFAARCRATSDAPVVYVELPGAQHTFDLYHSIRFESVVNGVEAFTAWVRSSADVA</sequence>
<gene>
    <name evidence="4" type="ORF">JOF29_007171</name>
</gene>